<dbReference type="PANTHER" id="PTHR11960:SF8">
    <property type="entry name" value="EUKARYOTIC TRANSLATION INITIATION FACTOR 4E1-RELATED"/>
    <property type="match status" value="1"/>
</dbReference>
<keyword evidence="2" id="KW-0694">RNA-binding</keyword>
<keyword evidence="3" id="KW-0648">Protein biosynthesis</keyword>
<dbReference type="PANTHER" id="PTHR11960">
    <property type="entry name" value="EUKARYOTIC TRANSLATION INITIATION FACTOR 4E RELATED"/>
    <property type="match status" value="1"/>
</dbReference>
<proteinExistence type="predicted"/>
<dbReference type="InterPro" id="IPR001040">
    <property type="entry name" value="TIF_eIF_4E"/>
</dbReference>
<feature type="compositionally biased region" description="Basic and acidic residues" evidence="4">
    <location>
        <begin position="186"/>
        <end position="195"/>
    </location>
</feature>
<accession>A0A6C0KB56</accession>
<evidence type="ECO:0000313" key="5">
    <source>
        <dbReference type="EMBL" id="QHU14411.1"/>
    </source>
</evidence>
<evidence type="ECO:0000256" key="4">
    <source>
        <dbReference type="SAM" id="MobiDB-lite"/>
    </source>
</evidence>
<dbReference type="Pfam" id="PF01652">
    <property type="entry name" value="IF4E"/>
    <property type="match status" value="1"/>
</dbReference>
<dbReference type="InterPro" id="IPR023398">
    <property type="entry name" value="TIF_eIF4e-like"/>
</dbReference>
<dbReference type="Gene3D" id="3.30.760.10">
    <property type="entry name" value="RNA Cap, Translation Initiation Factor Eif4e"/>
    <property type="match status" value="1"/>
</dbReference>
<keyword evidence="1" id="KW-0396">Initiation factor</keyword>
<dbReference type="SUPFAM" id="SSF55418">
    <property type="entry name" value="eIF4e-like"/>
    <property type="match status" value="1"/>
</dbReference>
<sequence>MDNQEHPLQDKWVLWEHRVGSDEESYTSNLSQIGNFSTVEGFFSYVKNMPWPSSWFYTRDEKRLRLGGRDVVGFSCFKEGIQPCWEDPQNIDGGEWRIRKFNSLQYVDDAWKFCALMCIGNNYPEGLNITGCRVVDSSNSSKGRAMYNVEVWFSDTDDYDQVRNMISEATGTVCSRMFYRRHSEDNENKEIKVDNTKAPNKHYSKNGRRPHKPRKAH</sequence>
<dbReference type="AlphaFoldDB" id="A0A6C0KB56"/>
<protein>
    <recommendedName>
        <fullName evidence="6">Eukaryotic translation initiation factor 4E</fullName>
    </recommendedName>
</protein>
<evidence type="ECO:0000256" key="1">
    <source>
        <dbReference type="ARBA" id="ARBA00022540"/>
    </source>
</evidence>
<dbReference type="GO" id="GO:0016281">
    <property type="term" value="C:eukaryotic translation initiation factor 4F complex"/>
    <property type="evidence" value="ECO:0007669"/>
    <property type="project" value="TreeGrafter"/>
</dbReference>
<evidence type="ECO:0008006" key="6">
    <source>
        <dbReference type="Google" id="ProtNLM"/>
    </source>
</evidence>
<dbReference type="GO" id="GO:0000340">
    <property type="term" value="F:RNA 7-methylguanosine cap binding"/>
    <property type="evidence" value="ECO:0007669"/>
    <property type="project" value="TreeGrafter"/>
</dbReference>
<reference evidence="5" key="1">
    <citation type="journal article" date="2020" name="Nature">
        <title>Giant virus diversity and host interactions through global metagenomics.</title>
        <authorList>
            <person name="Schulz F."/>
            <person name="Roux S."/>
            <person name="Paez-Espino D."/>
            <person name="Jungbluth S."/>
            <person name="Walsh D.A."/>
            <person name="Denef V.J."/>
            <person name="McMahon K.D."/>
            <person name="Konstantinidis K.T."/>
            <person name="Eloe-Fadrosh E.A."/>
            <person name="Kyrpides N.C."/>
            <person name="Woyke T."/>
        </authorList>
    </citation>
    <scope>NUCLEOTIDE SEQUENCE</scope>
    <source>
        <strain evidence="5">GVMAG-S-1102113-118</strain>
    </source>
</reference>
<feature type="compositionally biased region" description="Basic residues" evidence="4">
    <location>
        <begin position="199"/>
        <end position="217"/>
    </location>
</feature>
<dbReference type="EMBL" id="MN740840">
    <property type="protein sequence ID" value="QHU14411.1"/>
    <property type="molecule type" value="Genomic_DNA"/>
</dbReference>
<organism evidence="5">
    <name type="scientific">viral metagenome</name>
    <dbReference type="NCBI Taxonomy" id="1070528"/>
    <lineage>
        <taxon>unclassified sequences</taxon>
        <taxon>metagenomes</taxon>
        <taxon>organismal metagenomes</taxon>
    </lineage>
</organism>
<dbReference type="GO" id="GO:0003743">
    <property type="term" value="F:translation initiation factor activity"/>
    <property type="evidence" value="ECO:0007669"/>
    <property type="project" value="UniProtKB-KW"/>
</dbReference>
<evidence type="ECO:0000256" key="3">
    <source>
        <dbReference type="ARBA" id="ARBA00022917"/>
    </source>
</evidence>
<name>A0A6C0KB56_9ZZZZ</name>
<feature type="region of interest" description="Disordered" evidence="4">
    <location>
        <begin position="186"/>
        <end position="217"/>
    </location>
</feature>
<evidence type="ECO:0000256" key="2">
    <source>
        <dbReference type="ARBA" id="ARBA00022884"/>
    </source>
</evidence>